<comment type="caution">
    <text evidence="3">The sequence shown here is derived from an EMBL/GenBank/DDBJ whole genome shotgun (WGS) entry which is preliminary data.</text>
</comment>
<dbReference type="GO" id="GO:0005509">
    <property type="term" value="F:calcium ion binding"/>
    <property type="evidence" value="ECO:0007669"/>
    <property type="project" value="InterPro"/>
</dbReference>
<dbReference type="GO" id="GO:0005544">
    <property type="term" value="F:calcium-dependent phospholipid binding"/>
    <property type="evidence" value="ECO:0007669"/>
    <property type="project" value="InterPro"/>
</dbReference>
<dbReference type="Proteomes" id="UP001153076">
    <property type="component" value="Unassembled WGS sequence"/>
</dbReference>
<evidence type="ECO:0000313" key="4">
    <source>
        <dbReference type="Proteomes" id="UP001153076"/>
    </source>
</evidence>
<reference evidence="3" key="1">
    <citation type="submission" date="2022-04" db="EMBL/GenBank/DDBJ databases">
        <title>Carnegiea gigantea Genome sequencing and assembly v2.</title>
        <authorList>
            <person name="Copetti D."/>
            <person name="Sanderson M.J."/>
            <person name="Burquez A."/>
            <person name="Wojciechowski M.F."/>
        </authorList>
    </citation>
    <scope>NUCLEOTIDE SEQUENCE</scope>
    <source>
        <strain evidence="3">SGP5-SGP5p</strain>
        <tissue evidence="3">Aerial part</tissue>
    </source>
</reference>
<dbReference type="EMBL" id="JAKOGI010000722">
    <property type="protein sequence ID" value="KAJ8431087.1"/>
    <property type="molecule type" value="Genomic_DNA"/>
</dbReference>
<dbReference type="GO" id="GO:0009409">
    <property type="term" value="P:response to cold"/>
    <property type="evidence" value="ECO:0007669"/>
    <property type="project" value="TreeGrafter"/>
</dbReference>
<dbReference type="GO" id="GO:0009651">
    <property type="term" value="P:response to salt stress"/>
    <property type="evidence" value="ECO:0007669"/>
    <property type="project" value="TreeGrafter"/>
</dbReference>
<dbReference type="GO" id="GO:0009408">
    <property type="term" value="P:response to heat"/>
    <property type="evidence" value="ECO:0007669"/>
    <property type="project" value="TreeGrafter"/>
</dbReference>
<accession>A0A9Q1JUG1</accession>
<gene>
    <name evidence="3" type="ORF">Cgig2_016072</name>
</gene>
<dbReference type="PROSITE" id="PS51897">
    <property type="entry name" value="ANNEXIN_2"/>
    <property type="match status" value="2"/>
</dbReference>
<dbReference type="SMART" id="SM00335">
    <property type="entry name" value="ANX"/>
    <property type="match status" value="2"/>
</dbReference>
<dbReference type="InterPro" id="IPR018502">
    <property type="entry name" value="Annexin_repeat"/>
</dbReference>
<evidence type="ECO:0000256" key="1">
    <source>
        <dbReference type="ARBA" id="ARBA00022737"/>
    </source>
</evidence>
<protein>
    <recommendedName>
        <fullName evidence="5">Annexin</fullName>
    </recommendedName>
</protein>
<sequence>MAANFSPSHCERDCKEIHDSFGRLSSLVQTLVAKTTVVERRRITETYKAMYGEDLLSHLQRLKVMLSGRGEKFSVKACEGLALWMVDPCERDTCLARAAIEQNEVDHRALVDMFVGRKSSHVLMIKQAYQTRFKRLLDQDIASLEPPHPYQRILVALSTSHKAHHADVSQDTAKTDAIRLYQTGEESSGRVNEAVVLEILSKRSIPQLKLTFASYKRIYGHSYTQQFKKLGSTQFEDAIKSLVKCISHPPKYYAKVSTSYRWSYRFVFTK</sequence>
<dbReference type="GO" id="GO:0005737">
    <property type="term" value="C:cytoplasm"/>
    <property type="evidence" value="ECO:0007669"/>
    <property type="project" value="TreeGrafter"/>
</dbReference>
<dbReference type="AlphaFoldDB" id="A0A9Q1JUG1"/>
<proteinExistence type="predicted"/>
<evidence type="ECO:0000256" key="2">
    <source>
        <dbReference type="ARBA" id="ARBA00023216"/>
    </source>
</evidence>
<keyword evidence="1" id="KW-0677">Repeat</keyword>
<dbReference type="Gene3D" id="1.10.220.10">
    <property type="entry name" value="Annexin"/>
    <property type="match status" value="2"/>
</dbReference>
<dbReference type="PANTHER" id="PTHR10502:SF190">
    <property type="entry name" value="OS09G0453300 PROTEIN"/>
    <property type="match status" value="1"/>
</dbReference>
<keyword evidence="2" id="KW-0041">Annexin</keyword>
<name>A0A9Q1JUG1_9CARY</name>
<dbReference type="OrthoDB" id="37886at2759"/>
<dbReference type="InterPro" id="IPR037104">
    <property type="entry name" value="Annexin_sf"/>
</dbReference>
<evidence type="ECO:0000313" key="3">
    <source>
        <dbReference type="EMBL" id="KAJ8431087.1"/>
    </source>
</evidence>
<organism evidence="3 4">
    <name type="scientific">Carnegiea gigantea</name>
    <dbReference type="NCBI Taxonomy" id="171969"/>
    <lineage>
        <taxon>Eukaryota</taxon>
        <taxon>Viridiplantae</taxon>
        <taxon>Streptophyta</taxon>
        <taxon>Embryophyta</taxon>
        <taxon>Tracheophyta</taxon>
        <taxon>Spermatophyta</taxon>
        <taxon>Magnoliopsida</taxon>
        <taxon>eudicotyledons</taxon>
        <taxon>Gunneridae</taxon>
        <taxon>Pentapetalae</taxon>
        <taxon>Caryophyllales</taxon>
        <taxon>Cactineae</taxon>
        <taxon>Cactaceae</taxon>
        <taxon>Cactoideae</taxon>
        <taxon>Echinocereeae</taxon>
        <taxon>Carnegiea</taxon>
    </lineage>
</organism>
<evidence type="ECO:0008006" key="5">
    <source>
        <dbReference type="Google" id="ProtNLM"/>
    </source>
</evidence>
<dbReference type="GO" id="GO:0001786">
    <property type="term" value="F:phosphatidylserine binding"/>
    <property type="evidence" value="ECO:0007669"/>
    <property type="project" value="TreeGrafter"/>
</dbReference>
<dbReference type="PANTHER" id="PTHR10502">
    <property type="entry name" value="ANNEXIN"/>
    <property type="match status" value="1"/>
</dbReference>
<dbReference type="GO" id="GO:0009414">
    <property type="term" value="P:response to water deprivation"/>
    <property type="evidence" value="ECO:0007669"/>
    <property type="project" value="TreeGrafter"/>
</dbReference>
<dbReference type="SUPFAM" id="SSF47874">
    <property type="entry name" value="Annexin"/>
    <property type="match status" value="1"/>
</dbReference>
<keyword evidence="4" id="KW-1185">Reference proteome</keyword>
<dbReference type="GO" id="GO:0005886">
    <property type="term" value="C:plasma membrane"/>
    <property type="evidence" value="ECO:0007669"/>
    <property type="project" value="TreeGrafter"/>
</dbReference>
<dbReference type="Pfam" id="PF00191">
    <property type="entry name" value="Annexin"/>
    <property type="match status" value="1"/>
</dbReference>